<feature type="compositionally biased region" description="Polar residues" evidence="1">
    <location>
        <begin position="1"/>
        <end position="12"/>
    </location>
</feature>
<reference evidence="2" key="1">
    <citation type="submission" date="2016-05" db="EMBL/GenBank/DDBJ databases">
        <authorList>
            <person name="Lavstsen T."/>
            <person name="Jespersen J.S."/>
        </authorList>
    </citation>
    <scope>NUCLEOTIDE SEQUENCE</scope>
    <source>
        <tissue evidence="2">Brain</tissue>
    </source>
</reference>
<gene>
    <name evidence="2" type="primary">MYH11B</name>
</gene>
<accession>A0A1A8JBA8</accession>
<dbReference type="AlphaFoldDB" id="A0A1A8JBA8"/>
<feature type="region of interest" description="Disordered" evidence="1">
    <location>
        <begin position="1"/>
        <end position="35"/>
    </location>
</feature>
<protein>
    <submittedName>
        <fullName evidence="2">Myosin, heavy polypeptide 11, smooth muscle b</fullName>
    </submittedName>
</protein>
<evidence type="ECO:0000256" key="1">
    <source>
        <dbReference type="SAM" id="MobiDB-lite"/>
    </source>
</evidence>
<name>A0A1A8JBA8_NOTKU</name>
<reference evidence="2" key="2">
    <citation type="submission" date="2016-06" db="EMBL/GenBank/DDBJ databases">
        <title>The genome of a short-lived fish provides insights into sex chromosome evolution and the genetic control of aging.</title>
        <authorList>
            <person name="Reichwald K."/>
            <person name="Felder M."/>
            <person name="Petzold A."/>
            <person name="Koch P."/>
            <person name="Groth M."/>
            <person name="Platzer M."/>
        </authorList>
    </citation>
    <scope>NUCLEOTIDE SEQUENCE</scope>
    <source>
        <tissue evidence="2">Brain</tissue>
    </source>
</reference>
<sequence>MEASPSENTSGTAFVESEVFRSKQDQTKDYSSHTGTIGDAALTEIDSCPSDVLTNQLKGCSQRESDSLSHPKGSVQFSLSHSNNEGLNNEGRLEMKQWVDKEVATKQVVLAERNFAEACEQKLQKELKVVRAEPAQQRPPCGVQ</sequence>
<proteinExistence type="predicted"/>
<organism evidence="2">
    <name type="scientific">Nothobranchius kuhntae</name>
    <name type="common">Beira killifish</name>
    <dbReference type="NCBI Taxonomy" id="321403"/>
    <lineage>
        <taxon>Eukaryota</taxon>
        <taxon>Metazoa</taxon>
        <taxon>Chordata</taxon>
        <taxon>Craniata</taxon>
        <taxon>Vertebrata</taxon>
        <taxon>Euteleostomi</taxon>
        <taxon>Actinopterygii</taxon>
        <taxon>Neopterygii</taxon>
        <taxon>Teleostei</taxon>
        <taxon>Neoteleostei</taxon>
        <taxon>Acanthomorphata</taxon>
        <taxon>Ovalentaria</taxon>
        <taxon>Atherinomorphae</taxon>
        <taxon>Cyprinodontiformes</taxon>
        <taxon>Nothobranchiidae</taxon>
        <taxon>Nothobranchius</taxon>
    </lineage>
</organism>
<feature type="region of interest" description="Disordered" evidence="1">
    <location>
        <begin position="59"/>
        <end position="88"/>
    </location>
</feature>
<dbReference type="EMBL" id="HAED01020472">
    <property type="protein sequence ID" value="SBR07036.1"/>
    <property type="molecule type" value="Transcribed_RNA"/>
</dbReference>
<evidence type="ECO:0000313" key="2">
    <source>
        <dbReference type="EMBL" id="SBR07036.1"/>
    </source>
</evidence>
<feature type="compositionally biased region" description="Basic and acidic residues" evidence="1">
    <location>
        <begin position="18"/>
        <end position="31"/>
    </location>
</feature>